<accession>A0ABD3PE40</accession>
<feature type="region of interest" description="Disordered" evidence="6">
    <location>
        <begin position="753"/>
        <end position="791"/>
    </location>
</feature>
<dbReference type="GO" id="GO:0003887">
    <property type="term" value="F:DNA-directed DNA polymerase activity"/>
    <property type="evidence" value="ECO:0007669"/>
    <property type="project" value="UniProtKB-KW"/>
</dbReference>
<evidence type="ECO:0000259" key="7">
    <source>
        <dbReference type="Pfam" id="PF00136"/>
    </source>
</evidence>
<dbReference type="InterPro" id="IPR006172">
    <property type="entry name" value="DNA-dir_DNA_pol_B"/>
</dbReference>
<comment type="catalytic activity">
    <reaction evidence="5">
        <text>DNA(n) + a 2'-deoxyribonucleoside 5'-triphosphate = DNA(n+1) + diphosphate</text>
        <dbReference type="Rhea" id="RHEA:22508"/>
        <dbReference type="Rhea" id="RHEA-COMP:17339"/>
        <dbReference type="Rhea" id="RHEA-COMP:17340"/>
        <dbReference type="ChEBI" id="CHEBI:33019"/>
        <dbReference type="ChEBI" id="CHEBI:61560"/>
        <dbReference type="ChEBI" id="CHEBI:173112"/>
        <dbReference type="EC" id="2.7.7.7"/>
    </reaction>
</comment>
<evidence type="ECO:0000256" key="3">
    <source>
        <dbReference type="ARBA" id="ARBA00022695"/>
    </source>
</evidence>
<proteinExistence type="inferred from homology"/>
<dbReference type="SMART" id="SM00486">
    <property type="entry name" value="POLBc"/>
    <property type="match status" value="1"/>
</dbReference>
<keyword evidence="3 5" id="KW-0548">Nucleotidyltransferase</keyword>
<evidence type="ECO:0000256" key="6">
    <source>
        <dbReference type="SAM" id="MobiDB-lite"/>
    </source>
</evidence>
<dbReference type="Gene3D" id="3.30.342.10">
    <property type="entry name" value="DNA Polymerase, chain B, domain 1"/>
    <property type="match status" value="1"/>
</dbReference>
<dbReference type="PRINTS" id="PR00106">
    <property type="entry name" value="DNAPOLB"/>
</dbReference>
<keyword evidence="2 5" id="KW-0808">Transferase</keyword>
<dbReference type="InterPro" id="IPR023211">
    <property type="entry name" value="DNA_pol_palm_dom_sf"/>
</dbReference>
<keyword evidence="4 5" id="KW-0239">DNA-directed DNA polymerase</keyword>
<dbReference type="InterPro" id="IPR006134">
    <property type="entry name" value="DNA-dir_DNA_pol_B_multi_dom"/>
</dbReference>
<keyword evidence="5" id="KW-0235">DNA replication</keyword>
<dbReference type="PANTHER" id="PTHR45812">
    <property type="entry name" value="DNA POLYMERASE ZETA CATALYTIC SUBUNIT"/>
    <property type="match status" value="1"/>
</dbReference>
<sequence length="1632" mass="180729">MESQQSTQSSCSATDSPAAPLLSILNVVVDHVMMDPCPLEPDEFGLSQSDVNILDSGNTRVKSAEGGQADNGGVVELFPRQESSPDGPSFSDVFPAATGQHISNGESGGNVKTKSTNKPSVRVPVLRIFGPVLRNGDDHAYHKCTQEESKAISLNPVLSSDSSSTINASYSQQPQSGCLYIHGAYPYMLARPVVAGPDGSMHHGHYYQSGQGCSSQEDIFSPKLSSDDSSKRTCIDWDNVESVSRVLEDVHQRLEGSLRASVENSPNPLQPQPSAASSKEYIRSVTIVTGRGFYTYCSGPPAPFLRVEYYDPSMRWRVKILLEKGLELSSAYHPDPRVYDYEFEDADLELDRNNVDDVRPLKFRCYEAHIPYTMQVFKDYNLAGLKYVNVGDVRFREPLPRTLRKRTKEDFLRKENSNTDNGAFFFRENVDTELMWPRSKNVSNGSESQQQSIFLEQHWLKKQTSCDLEFDTTVENILNVHDVMTELPSPLEERQKIHWRAVPSLREIWEQERKRMKVLLPPDKDFLSMAEKEDEDSSSCSDDSSDDEQYNFQVQDDSTPQFTLNVKKNASVPGSRLAAKGVKNLFSTSDGLEDDFRRALKDIVLRHDKFLDDVDKRIAAGSSQQHSSASLHDGIEALAALGNQFTQLTQNSTEGDEDVAFDSQSYESDIKRLTGSNNYTMTQLTQAEIDEECEILEPSIDHDHYDNEDGHSDDDFLCEEEELGEEGFEKTLTYLASQAVASDESNNDLFQYEEEAQSGAPPRYSQLLNGHADHSDDEASHHPSIADNSNLMIDDDEYDAVEAIGKDSLVDVIGDGGEERAEEHVGLINAPQGIVSFAELVFQTDESLRRQDVEMQEWHPLPTGELNECPSWFGFQWIGSEAESPLIGGPFLEPVKPAPSYNHVRSWFKANRESCASADVARENIASSDFTQMEFTQFSQFDQTQEEKSDPLSGLGQQGCKVQVSGGGGLKTTIHTPSTFTPMTLMSIEVHVQCRIKTGVKGHKEMAMVPDSSRDAVYSVVYVFARDPGGGENIEVIERGAVIVLIGSNQASRSSLSGLSSSVEVEHVTSERNLLLRIASIVKMKDPDILLSWDTQGSGIGYLVERGVALGKSVDGRDEKSSSANETGIDIARLLGRIPKGDSSRESNKMKDTKQNVNLLDGANGEDDTHAWTGSGLGSEWDDRVGAGAAAASIDGRIVICGWKICSEECKHPNASYQPAIVAAVLGKRIPFHDDLLLTRWFSMEDGLQRWRVIEYRLLQAIANILLLDELDVLGRAGEAARLSGVEFSQSLPGIRGSQYKVEGVLLRALQSVRSNERGEKKGLNTAKASSWHGTALTTTLSAYTESQSQTQSPWKRRRNQVRKESCLPGKDLGYFFYSPSKDDCTKQEALECQALTLEPLSGFHFDPVVVCDFTALYPSLVIAYNLCYSTLGGKLDYHSTRKEMRSSGKTTQRIGPFQYSERRTAAVIKHHMKSICISNDSVRNKRDRAYAVPTGSVFVSESVLKGVLPQVLDEMLSTRAMLKKAAKEYKKQVPNLSPAVLRQIEARQLALKYVANVTYGYTSATFSGRSACPLVADAIVECGRRTLTNAINLANRWGKKEGGRWYGAQVLYGDTDSVFIKLPGKSGAFVF</sequence>
<evidence type="ECO:0000256" key="1">
    <source>
        <dbReference type="ARBA" id="ARBA00005755"/>
    </source>
</evidence>
<name>A0ABD3PE40_9STRA</name>
<dbReference type="Pfam" id="PF00136">
    <property type="entry name" value="DNA_pol_B"/>
    <property type="match status" value="1"/>
</dbReference>
<dbReference type="InterPro" id="IPR043502">
    <property type="entry name" value="DNA/RNA_pol_sf"/>
</dbReference>
<evidence type="ECO:0000313" key="8">
    <source>
        <dbReference type="EMBL" id="KAL3786003.1"/>
    </source>
</evidence>
<dbReference type="Gene3D" id="3.30.420.10">
    <property type="entry name" value="Ribonuclease H-like superfamily/Ribonuclease H"/>
    <property type="match status" value="1"/>
</dbReference>
<dbReference type="Gene3D" id="1.10.287.690">
    <property type="entry name" value="Helix hairpin bin"/>
    <property type="match status" value="1"/>
</dbReference>
<feature type="domain" description="DNA-directed DNA polymerase family B multifunctional" evidence="7">
    <location>
        <begin position="1386"/>
        <end position="1627"/>
    </location>
</feature>
<dbReference type="SUPFAM" id="SSF56672">
    <property type="entry name" value="DNA/RNA polymerases"/>
    <property type="match status" value="1"/>
</dbReference>
<feature type="compositionally biased region" description="Polar residues" evidence="6">
    <location>
        <begin position="262"/>
        <end position="277"/>
    </location>
</feature>
<dbReference type="InterPro" id="IPR036397">
    <property type="entry name" value="RNaseH_sf"/>
</dbReference>
<reference evidence="8 9" key="1">
    <citation type="submission" date="2024-10" db="EMBL/GenBank/DDBJ databases">
        <title>Updated reference genomes for cyclostephanoid diatoms.</title>
        <authorList>
            <person name="Roberts W.R."/>
            <person name="Alverson A.J."/>
        </authorList>
    </citation>
    <scope>NUCLEOTIDE SEQUENCE [LARGE SCALE GENOMIC DNA]</scope>
    <source>
        <strain evidence="8 9">AJA010-31</strain>
    </source>
</reference>
<feature type="compositionally biased region" description="Basic and acidic residues" evidence="6">
    <location>
        <begin position="771"/>
        <end position="781"/>
    </location>
</feature>
<dbReference type="EMBL" id="JALLPJ020000670">
    <property type="protein sequence ID" value="KAL3786003.1"/>
    <property type="molecule type" value="Genomic_DNA"/>
</dbReference>
<dbReference type="InterPro" id="IPR017964">
    <property type="entry name" value="DNA-dir_DNA_pol_B_CS"/>
</dbReference>
<dbReference type="InterPro" id="IPR030559">
    <property type="entry name" value="PolZ_Rev3"/>
</dbReference>
<dbReference type="Proteomes" id="UP001530400">
    <property type="component" value="Unassembled WGS sequence"/>
</dbReference>
<feature type="region of interest" description="Disordered" evidence="6">
    <location>
        <begin position="530"/>
        <end position="556"/>
    </location>
</feature>
<dbReference type="EC" id="2.7.7.7" evidence="5"/>
<keyword evidence="9" id="KW-1185">Reference proteome</keyword>
<evidence type="ECO:0000256" key="5">
    <source>
        <dbReference type="RuleBase" id="RU000442"/>
    </source>
</evidence>
<feature type="compositionally biased region" description="Acidic residues" evidence="6">
    <location>
        <begin position="532"/>
        <end position="549"/>
    </location>
</feature>
<dbReference type="PANTHER" id="PTHR45812:SF1">
    <property type="entry name" value="DNA POLYMERASE ZETA CATALYTIC SUBUNIT"/>
    <property type="match status" value="1"/>
</dbReference>
<keyword evidence="5" id="KW-0238">DNA-binding</keyword>
<organism evidence="8 9">
    <name type="scientific">Cyclotella atomus</name>
    <dbReference type="NCBI Taxonomy" id="382360"/>
    <lineage>
        <taxon>Eukaryota</taxon>
        <taxon>Sar</taxon>
        <taxon>Stramenopiles</taxon>
        <taxon>Ochrophyta</taxon>
        <taxon>Bacillariophyta</taxon>
        <taxon>Coscinodiscophyceae</taxon>
        <taxon>Thalassiosirophycidae</taxon>
        <taxon>Stephanodiscales</taxon>
        <taxon>Stephanodiscaceae</taxon>
        <taxon>Cyclotella</taxon>
    </lineage>
</organism>
<evidence type="ECO:0000313" key="9">
    <source>
        <dbReference type="Proteomes" id="UP001530400"/>
    </source>
</evidence>
<dbReference type="GO" id="GO:0003677">
    <property type="term" value="F:DNA binding"/>
    <property type="evidence" value="ECO:0007669"/>
    <property type="project" value="UniProtKB-KW"/>
</dbReference>
<evidence type="ECO:0000256" key="4">
    <source>
        <dbReference type="ARBA" id="ARBA00022932"/>
    </source>
</evidence>
<comment type="caution">
    <text evidence="8">The sequence shown here is derived from an EMBL/GenBank/DDBJ whole genome shotgun (WGS) entry which is preliminary data.</text>
</comment>
<evidence type="ECO:0000256" key="2">
    <source>
        <dbReference type="ARBA" id="ARBA00022679"/>
    </source>
</evidence>
<protein>
    <recommendedName>
        <fullName evidence="5">DNA polymerase</fullName>
        <ecNumber evidence="5">2.7.7.7</ecNumber>
    </recommendedName>
</protein>
<dbReference type="GO" id="GO:0006260">
    <property type="term" value="P:DNA replication"/>
    <property type="evidence" value="ECO:0007669"/>
    <property type="project" value="UniProtKB-KW"/>
</dbReference>
<dbReference type="Gene3D" id="3.90.1600.10">
    <property type="entry name" value="Palm domain of DNA polymerase"/>
    <property type="match status" value="1"/>
</dbReference>
<gene>
    <name evidence="8" type="ORF">ACHAWO_012201</name>
</gene>
<dbReference type="PROSITE" id="PS00116">
    <property type="entry name" value="DNA_POLYMERASE_B"/>
    <property type="match status" value="1"/>
</dbReference>
<feature type="region of interest" description="Disordered" evidence="6">
    <location>
        <begin position="258"/>
        <end position="277"/>
    </location>
</feature>
<dbReference type="SUPFAM" id="SSF53098">
    <property type="entry name" value="Ribonuclease H-like"/>
    <property type="match status" value="1"/>
</dbReference>
<comment type="similarity">
    <text evidence="1 5">Belongs to the DNA polymerase type-B family.</text>
</comment>
<dbReference type="InterPro" id="IPR012337">
    <property type="entry name" value="RNaseH-like_sf"/>
</dbReference>